<dbReference type="GO" id="GO:0005524">
    <property type="term" value="F:ATP binding"/>
    <property type="evidence" value="ECO:0007669"/>
    <property type="project" value="UniProtKB-KW"/>
</dbReference>
<reference evidence="7 8" key="1">
    <citation type="journal article" date="2012" name="New Phytol.">
        <title>Insight into trade-off between wood decay and parasitism from the genome of a fungal forest pathogen.</title>
        <authorList>
            <person name="Olson A."/>
            <person name="Aerts A."/>
            <person name="Asiegbu F."/>
            <person name="Belbahri L."/>
            <person name="Bouzid O."/>
            <person name="Broberg A."/>
            <person name="Canback B."/>
            <person name="Coutinho P.M."/>
            <person name="Cullen D."/>
            <person name="Dalman K."/>
            <person name="Deflorio G."/>
            <person name="van Diepen L.T."/>
            <person name="Dunand C."/>
            <person name="Duplessis S."/>
            <person name="Durling M."/>
            <person name="Gonthier P."/>
            <person name="Grimwood J."/>
            <person name="Fossdal C.G."/>
            <person name="Hansson D."/>
            <person name="Henrissat B."/>
            <person name="Hietala A."/>
            <person name="Himmelstrand K."/>
            <person name="Hoffmeister D."/>
            <person name="Hogberg N."/>
            <person name="James T.Y."/>
            <person name="Karlsson M."/>
            <person name="Kohler A."/>
            <person name="Kues U."/>
            <person name="Lee Y.H."/>
            <person name="Lin Y.C."/>
            <person name="Lind M."/>
            <person name="Lindquist E."/>
            <person name="Lombard V."/>
            <person name="Lucas S."/>
            <person name="Lunden K."/>
            <person name="Morin E."/>
            <person name="Murat C."/>
            <person name="Park J."/>
            <person name="Raffaello T."/>
            <person name="Rouze P."/>
            <person name="Salamov A."/>
            <person name="Schmutz J."/>
            <person name="Solheim H."/>
            <person name="Stahlberg J."/>
            <person name="Velez H."/>
            <person name="de Vries R.P."/>
            <person name="Wiebenga A."/>
            <person name="Woodward S."/>
            <person name="Yakovlev I."/>
            <person name="Garbelotto M."/>
            <person name="Martin F."/>
            <person name="Grigoriev I.V."/>
            <person name="Stenlid J."/>
        </authorList>
    </citation>
    <scope>NUCLEOTIDE SEQUENCE [LARGE SCALE GENOMIC DNA]</scope>
    <source>
        <strain evidence="7 8">TC 32-1</strain>
    </source>
</reference>
<evidence type="ECO:0000256" key="1">
    <source>
        <dbReference type="ARBA" id="ARBA00008276"/>
    </source>
</evidence>
<evidence type="ECO:0000313" key="7">
    <source>
        <dbReference type="EMBL" id="ETW81772.1"/>
    </source>
</evidence>
<evidence type="ECO:0008006" key="9">
    <source>
        <dbReference type="Google" id="ProtNLM"/>
    </source>
</evidence>
<evidence type="ECO:0000256" key="4">
    <source>
        <dbReference type="ARBA" id="ARBA00022741"/>
    </source>
</evidence>
<dbReference type="Proteomes" id="UP000030671">
    <property type="component" value="Unassembled WGS sequence"/>
</dbReference>
<dbReference type="SUPFAM" id="SSF53244">
    <property type="entry name" value="MurD-like peptide ligases, peptide-binding domain"/>
    <property type="match status" value="1"/>
</dbReference>
<keyword evidence="2" id="KW-0436">Ligase</keyword>
<keyword evidence="4" id="KW-0547">Nucleotide-binding</keyword>
<dbReference type="SUPFAM" id="SSF53623">
    <property type="entry name" value="MurD-like peptide ligases, catalytic domain"/>
    <property type="match status" value="1"/>
</dbReference>
<dbReference type="GO" id="GO:0004326">
    <property type="term" value="F:tetrahydrofolylpolyglutamate synthase activity"/>
    <property type="evidence" value="ECO:0007669"/>
    <property type="project" value="InterPro"/>
</dbReference>
<dbReference type="AlphaFoldDB" id="W4K7H6"/>
<dbReference type="InParanoid" id="W4K7H6"/>
<dbReference type="NCBIfam" id="TIGR01499">
    <property type="entry name" value="folC"/>
    <property type="match status" value="1"/>
</dbReference>
<dbReference type="eggNOG" id="KOG2525">
    <property type="taxonomic scope" value="Eukaryota"/>
</dbReference>
<dbReference type="PANTHER" id="PTHR11136:SF0">
    <property type="entry name" value="DIHYDROFOLATE SYNTHETASE-RELATED"/>
    <property type="match status" value="1"/>
</dbReference>
<dbReference type="PROSITE" id="PS01011">
    <property type="entry name" value="FOLYLPOLYGLU_SYNT_1"/>
    <property type="match status" value="1"/>
</dbReference>
<evidence type="ECO:0000256" key="6">
    <source>
        <dbReference type="ARBA" id="ARBA00022842"/>
    </source>
</evidence>
<dbReference type="InterPro" id="IPR018109">
    <property type="entry name" value="Folylpolyglutamate_synth_CS"/>
</dbReference>
<evidence type="ECO:0000313" key="8">
    <source>
        <dbReference type="Proteomes" id="UP000030671"/>
    </source>
</evidence>
<evidence type="ECO:0000256" key="3">
    <source>
        <dbReference type="ARBA" id="ARBA00022723"/>
    </source>
</evidence>
<dbReference type="GO" id="GO:0005739">
    <property type="term" value="C:mitochondrion"/>
    <property type="evidence" value="ECO:0007669"/>
    <property type="project" value="TreeGrafter"/>
</dbReference>
<dbReference type="EMBL" id="KI925458">
    <property type="protein sequence ID" value="ETW81772.1"/>
    <property type="molecule type" value="Genomic_DNA"/>
</dbReference>
<dbReference type="GO" id="GO:0008841">
    <property type="term" value="F:dihydrofolate synthase activity"/>
    <property type="evidence" value="ECO:0007669"/>
    <property type="project" value="TreeGrafter"/>
</dbReference>
<protein>
    <recommendedName>
        <fullName evidence="9">Mur ligase central domain-containing protein</fullName>
    </recommendedName>
</protein>
<dbReference type="GeneID" id="20678716"/>
<evidence type="ECO:0000256" key="2">
    <source>
        <dbReference type="ARBA" id="ARBA00022598"/>
    </source>
</evidence>
<dbReference type="GO" id="GO:0005829">
    <property type="term" value="C:cytosol"/>
    <property type="evidence" value="ECO:0007669"/>
    <property type="project" value="TreeGrafter"/>
</dbReference>
<sequence length="493" mass="53153">MSIDLSLDRIHTLLRYFPYTRPTVHIAGTNGKGSVSSFVSSILLAASISVGKFNSPHLVSIVDSITVDGQSVSDDVYGSARASVEAVNEKYSIEASNFEVLTCTALTIFERTKVDIVVLEAGMGGRLDATNAIPDTCVLVSALTAVDLDHQAFLGSTIGQISREKAGIARKGKTFVLGPQKHDEVGLVVKQVVGDVGAYLVTAVAARTRAWNTVVDGPQPPVFSLDSLHGADEEFQGPPYQPVEFIMTCFEQPVLSQLPLFGSHQLDNLGTAATIIDTLIVHPCAQRLSLRNKLTSNLVSRGIRATVWPGRLSFHTIPRRLLPVEDRPVWGTNPKLVVLADGAHNPASASTLATYISQLVRTKGADSSVYLTYILALSHSPPKTPLQTLSPLFSLSPPVNTQIHYSAAVTRFSPVAGMPWVQSVPPSTLAQVIKDLAPDADVWSPPDGQDSTQELKQALRWVSQKRHPQAAFVVLAGSLYLVADLYRLLKENI</sequence>
<dbReference type="STRING" id="747525.W4K7H6"/>
<comment type="similarity">
    <text evidence="1">Belongs to the folylpolyglutamate synthase family.</text>
</comment>
<keyword evidence="8" id="KW-1185">Reference proteome</keyword>
<evidence type="ECO:0000256" key="5">
    <source>
        <dbReference type="ARBA" id="ARBA00022840"/>
    </source>
</evidence>
<dbReference type="Gene3D" id="3.40.1190.10">
    <property type="entry name" value="Mur-like, catalytic domain"/>
    <property type="match status" value="1"/>
</dbReference>
<dbReference type="OrthoDB" id="5212574at2759"/>
<organism evidence="7 8">
    <name type="scientific">Heterobasidion irregulare (strain TC 32-1)</name>
    <dbReference type="NCBI Taxonomy" id="747525"/>
    <lineage>
        <taxon>Eukaryota</taxon>
        <taxon>Fungi</taxon>
        <taxon>Dikarya</taxon>
        <taxon>Basidiomycota</taxon>
        <taxon>Agaricomycotina</taxon>
        <taxon>Agaricomycetes</taxon>
        <taxon>Russulales</taxon>
        <taxon>Bondarzewiaceae</taxon>
        <taxon>Heterobasidion</taxon>
        <taxon>Heterobasidion annosum species complex</taxon>
    </lineage>
</organism>
<keyword evidence="5" id="KW-0067">ATP-binding</keyword>
<name>W4K7H6_HETIT</name>
<proteinExistence type="inferred from homology"/>
<keyword evidence="3" id="KW-0479">Metal-binding</keyword>
<dbReference type="UniPathway" id="UPA00850"/>
<dbReference type="InterPro" id="IPR036615">
    <property type="entry name" value="Mur_ligase_C_dom_sf"/>
</dbReference>
<accession>W4K7H6</accession>
<dbReference type="FunCoup" id="W4K7H6">
    <property type="interactions" value="177"/>
</dbReference>
<dbReference type="KEGG" id="hir:HETIRDRAFT_65092"/>
<dbReference type="InterPro" id="IPR001645">
    <property type="entry name" value="Folylpolyglutamate_synth"/>
</dbReference>
<keyword evidence="6" id="KW-0460">Magnesium</keyword>
<dbReference type="RefSeq" id="XP_009545904.1">
    <property type="nucleotide sequence ID" value="XM_009547609.1"/>
</dbReference>
<dbReference type="InterPro" id="IPR036565">
    <property type="entry name" value="Mur-like_cat_sf"/>
</dbReference>
<dbReference type="HOGENOM" id="CLU_015869_2_0_1"/>
<dbReference type="Gene3D" id="3.90.190.20">
    <property type="entry name" value="Mur ligase, C-terminal domain"/>
    <property type="match status" value="1"/>
</dbReference>
<dbReference type="PANTHER" id="PTHR11136">
    <property type="entry name" value="FOLYLPOLYGLUTAMATE SYNTHASE-RELATED"/>
    <property type="match status" value="1"/>
</dbReference>
<dbReference type="GO" id="GO:0046872">
    <property type="term" value="F:metal ion binding"/>
    <property type="evidence" value="ECO:0007669"/>
    <property type="project" value="UniProtKB-KW"/>
</dbReference>
<gene>
    <name evidence="7" type="ORF">HETIRDRAFT_65092</name>
</gene>